<feature type="region of interest" description="Disordered" evidence="7">
    <location>
        <begin position="1"/>
        <end position="40"/>
    </location>
</feature>
<gene>
    <name evidence="9" type="ORF">Desgi_2282</name>
</gene>
<evidence type="ECO:0000256" key="2">
    <source>
        <dbReference type="ARBA" id="ARBA00017823"/>
    </source>
</evidence>
<evidence type="ECO:0000259" key="8">
    <source>
        <dbReference type="Pfam" id="PF04316"/>
    </source>
</evidence>
<evidence type="ECO:0000256" key="7">
    <source>
        <dbReference type="SAM" id="MobiDB-lite"/>
    </source>
</evidence>
<dbReference type="KEGG" id="dgi:Desgi_2282"/>
<dbReference type="GO" id="GO:0044781">
    <property type="term" value="P:bacterial-type flagellum organization"/>
    <property type="evidence" value="ECO:0007669"/>
    <property type="project" value="UniProtKB-KW"/>
</dbReference>
<proteinExistence type="inferred from homology"/>
<keyword evidence="10" id="KW-1185">Reference proteome</keyword>
<keyword evidence="4" id="KW-1005">Bacterial flagellum biogenesis</keyword>
<reference evidence="9 10" key="1">
    <citation type="submission" date="2012-01" db="EMBL/GenBank/DDBJ databases">
        <title>Complete sequence of Desulfotomaculum gibsoniae DSM 7213.</title>
        <authorList>
            <consortium name="US DOE Joint Genome Institute"/>
            <person name="Lucas S."/>
            <person name="Han J."/>
            <person name="Lapidus A."/>
            <person name="Cheng J.-F."/>
            <person name="Goodwin L."/>
            <person name="Pitluck S."/>
            <person name="Peters L."/>
            <person name="Ovchinnikova G."/>
            <person name="Teshima H."/>
            <person name="Detter J.C."/>
            <person name="Han C."/>
            <person name="Tapia R."/>
            <person name="Land M."/>
            <person name="Hauser L."/>
            <person name="Kyrpides N."/>
            <person name="Ivanova N."/>
            <person name="Pagani I."/>
            <person name="Parshina S."/>
            <person name="Plugge C."/>
            <person name="Muyzer G."/>
            <person name="Kuever J."/>
            <person name="Ivanova A."/>
            <person name="Nazina T."/>
            <person name="Klenk H.-P."/>
            <person name="Brambilla E."/>
            <person name="Spring S."/>
            <person name="Stams A.F."/>
            <person name="Woyke T."/>
        </authorList>
    </citation>
    <scope>NUCLEOTIDE SEQUENCE [LARGE SCALE GENOMIC DNA]</scope>
    <source>
        <strain evidence="9 10">DSM 7213</strain>
    </source>
</reference>
<evidence type="ECO:0000256" key="4">
    <source>
        <dbReference type="ARBA" id="ARBA00022795"/>
    </source>
</evidence>
<dbReference type="eggNOG" id="COG2747">
    <property type="taxonomic scope" value="Bacteria"/>
</dbReference>
<dbReference type="NCBIfam" id="TIGR03824">
    <property type="entry name" value="FlgM_jcvi"/>
    <property type="match status" value="1"/>
</dbReference>
<dbReference type="GO" id="GO:0045892">
    <property type="term" value="P:negative regulation of DNA-templated transcription"/>
    <property type="evidence" value="ECO:0007669"/>
    <property type="project" value="InterPro"/>
</dbReference>
<evidence type="ECO:0000256" key="3">
    <source>
        <dbReference type="ARBA" id="ARBA00022491"/>
    </source>
</evidence>
<keyword evidence="9" id="KW-0966">Cell projection</keyword>
<keyword evidence="6" id="KW-0804">Transcription</keyword>
<organism evidence="9 10">
    <name type="scientific">Desulfoscipio gibsoniae DSM 7213</name>
    <dbReference type="NCBI Taxonomy" id="767817"/>
    <lineage>
        <taxon>Bacteria</taxon>
        <taxon>Bacillati</taxon>
        <taxon>Bacillota</taxon>
        <taxon>Clostridia</taxon>
        <taxon>Eubacteriales</taxon>
        <taxon>Desulfallaceae</taxon>
        <taxon>Desulfoscipio</taxon>
    </lineage>
</organism>
<dbReference type="OrthoDB" id="2112849at2"/>
<dbReference type="InterPro" id="IPR031316">
    <property type="entry name" value="FlgM_C"/>
</dbReference>
<evidence type="ECO:0000313" key="9">
    <source>
        <dbReference type="EMBL" id="AGL01704.1"/>
    </source>
</evidence>
<dbReference type="InterPro" id="IPR035890">
    <property type="entry name" value="Anti-sigma-28_factor_FlgM_sf"/>
</dbReference>
<protein>
    <recommendedName>
        <fullName evidence="2">Negative regulator of flagellin synthesis</fullName>
    </recommendedName>
</protein>
<evidence type="ECO:0000313" key="10">
    <source>
        <dbReference type="Proteomes" id="UP000013520"/>
    </source>
</evidence>
<evidence type="ECO:0000256" key="1">
    <source>
        <dbReference type="ARBA" id="ARBA00005322"/>
    </source>
</evidence>
<dbReference type="Proteomes" id="UP000013520">
    <property type="component" value="Chromosome"/>
</dbReference>
<keyword evidence="9" id="KW-0969">Cilium</keyword>
<keyword evidence="3" id="KW-0678">Repressor</keyword>
<dbReference type="STRING" id="767817.Desgi_2282"/>
<dbReference type="EMBL" id="CP003273">
    <property type="protein sequence ID" value="AGL01704.1"/>
    <property type="molecule type" value="Genomic_DNA"/>
</dbReference>
<comment type="similarity">
    <text evidence="1">Belongs to the FlgM family.</text>
</comment>
<dbReference type="InterPro" id="IPR007412">
    <property type="entry name" value="FlgM"/>
</dbReference>
<accession>R4KGH7</accession>
<dbReference type="AlphaFoldDB" id="R4KGH7"/>
<evidence type="ECO:0000256" key="6">
    <source>
        <dbReference type="ARBA" id="ARBA00023163"/>
    </source>
</evidence>
<evidence type="ECO:0000256" key="5">
    <source>
        <dbReference type="ARBA" id="ARBA00023015"/>
    </source>
</evidence>
<feature type="domain" description="Anti-sigma-28 factor FlgM C-terminal" evidence="8">
    <location>
        <begin position="34"/>
        <end position="87"/>
    </location>
</feature>
<dbReference type="Pfam" id="PF04316">
    <property type="entry name" value="FlgM"/>
    <property type="match status" value="1"/>
</dbReference>
<dbReference type="RefSeq" id="WP_006522143.1">
    <property type="nucleotide sequence ID" value="NC_021184.1"/>
</dbReference>
<dbReference type="HOGENOM" id="CLU_169011_3_3_9"/>
<dbReference type="Gene3D" id="6.10.140.30">
    <property type="entry name" value="Anti-sigma-28 factor FlgM"/>
    <property type="match status" value="1"/>
</dbReference>
<name>R4KGH7_9FIRM</name>
<keyword evidence="9" id="KW-0282">Flagellum</keyword>
<dbReference type="SUPFAM" id="SSF101498">
    <property type="entry name" value="Anti-sigma factor FlgM"/>
    <property type="match status" value="1"/>
</dbReference>
<sequence length="96" mass="10984">MKITHLGSGMIDAYKAQNDKNKNIKQNNSAPDRDRVEISSVGKELQTYRAKLKEMPDVRQERVDALKTQIKNGNYEPSAEKIAEGILRERRLDTKV</sequence>
<keyword evidence="5" id="KW-0805">Transcription regulation</keyword>